<keyword evidence="1" id="KW-0812">Transmembrane</keyword>
<dbReference type="EMBL" id="JAJADR010000001">
    <property type="protein sequence ID" value="MCB2407396.1"/>
    <property type="molecule type" value="Genomic_DNA"/>
</dbReference>
<evidence type="ECO:0000256" key="1">
    <source>
        <dbReference type="SAM" id="Phobius"/>
    </source>
</evidence>
<keyword evidence="1" id="KW-1133">Transmembrane helix</keyword>
<keyword evidence="3" id="KW-1185">Reference proteome</keyword>
<keyword evidence="1" id="KW-0472">Membrane</keyword>
<dbReference type="Proteomes" id="UP001165296">
    <property type="component" value="Unassembled WGS sequence"/>
</dbReference>
<feature type="transmembrane region" description="Helical" evidence="1">
    <location>
        <begin position="42"/>
        <end position="63"/>
    </location>
</feature>
<evidence type="ECO:0000313" key="2">
    <source>
        <dbReference type="EMBL" id="MCB2407396.1"/>
    </source>
</evidence>
<accession>A0ABS8ANN7</accession>
<name>A0ABS8ANN7_9BACT</name>
<feature type="transmembrane region" description="Helical" evidence="1">
    <location>
        <begin position="110"/>
        <end position="130"/>
    </location>
</feature>
<sequence length="138" mass="15002">METNLESSAPVGFVESEISPLGRWLAGAQQLKDTLTILGMNIVLLFGFLFFGLPLPGLVLYGLRWRLARGTASRVNAIWLWALGLLHEVVCAALFASADVRSELHEMAEYLTYGYALGAFISLVGLIEILSNDETSAA</sequence>
<comment type="caution">
    <text evidence="2">The sequence shown here is derived from an EMBL/GenBank/DDBJ whole genome shotgun (WGS) entry which is preliminary data.</text>
</comment>
<feature type="transmembrane region" description="Helical" evidence="1">
    <location>
        <begin position="75"/>
        <end position="98"/>
    </location>
</feature>
<evidence type="ECO:0000313" key="3">
    <source>
        <dbReference type="Proteomes" id="UP001165296"/>
    </source>
</evidence>
<gene>
    <name evidence="2" type="ORF">LGH74_05370</name>
</gene>
<organism evidence="2 3">
    <name type="scientific">Hymenobacter lucidus</name>
    <dbReference type="NCBI Taxonomy" id="2880930"/>
    <lineage>
        <taxon>Bacteria</taxon>
        <taxon>Pseudomonadati</taxon>
        <taxon>Bacteroidota</taxon>
        <taxon>Cytophagia</taxon>
        <taxon>Cytophagales</taxon>
        <taxon>Hymenobacteraceae</taxon>
        <taxon>Hymenobacter</taxon>
    </lineage>
</organism>
<evidence type="ECO:0008006" key="4">
    <source>
        <dbReference type="Google" id="ProtNLM"/>
    </source>
</evidence>
<protein>
    <recommendedName>
        <fullName evidence="4">DUF805 domain-containing protein</fullName>
    </recommendedName>
</protein>
<reference evidence="2" key="1">
    <citation type="submission" date="2021-10" db="EMBL/GenBank/DDBJ databases">
        <authorList>
            <person name="Dean J.D."/>
            <person name="Kim M.K."/>
            <person name="Newey C.N."/>
            <person name="Stoker T.S."/>
            <person name="Thompson D.W."/>
            <person name="Grose J.H."/>
        </authorList>
    </citation>
    <scope>NUCLEOTIDE SEQUENCE</scope>
    <source>
        <strain evidence="2">BT178</strain>
    </source>
</reference>
<proteinExistence type="predicted"/>
<dbReference type="RefSeq" id="WP_226173116.1">
    <property type="nucleotide sequence ID" value="NZ_JAJADR010000001.1"/>
</dbReference>